<proteinExistence type="predicted"/>
<evidence type="ECO:0000313" key="2">
    <source>
        <dbReference type="Proteomes" id="UP000241890"/>
    </source>
</evidence>
<dbReference type="Proteomes" id="UP000241890">
    <property type="component" value="Unassembled WGS sequence"/>
</dbReference>
<accession>A0A2R5GWQ9</accession>
<dbReference type="AlphaFoldDB" id="A0A2R5GWQ9"/>
<dbReference type="EMBL" id="BEYU01000253">
    <property type="protein sequence ID" value="GBG35015.1"/>
    <property type="molecule type" value="Genomic_DNA"/>
</dbReference>
<comment type="caution">
    <text evidence="1">The sequence shown here is derived from an EMBL/GenBank/DDBJ whole genome shotgun (WGS) entry which is preliminary data.</text>
</comment>
<protein>
    <submittedName>
        <fullName evidence="1">Uncharacterized protein</fullName>
    </submittedName>
</protein>
<evidence type="ECO:0000313" key="1">
    <source>
        <dbReference type="EMBL" id="GBG35015.1"/>
    </source>
</evidence>
<keyword evidence="2" id="KW-1185">Reference proteome</keyword>
<name>A0A2R5GWQ9_9STRA</name>
<gene>
    <name evidence="1" type="ORF">FCC1311_112382</name>
</gene>
<reference evidence="1 2" key="1">
    <citation type="submission" date="2017-12" db="EMBL/GenBank/DDBJ databases">
        <title>Sequencing, de novo assembly and annotation of complete genome of a new Thraustochytrid species, strain FCC1311.</title>
        <authorList>
            <person name="Sedici K."/>
            <person name="Godart F."/>
            <person name="Aiese Cigliano R."/>
            <person name="Sanseverino W."/>
            <person name="Barakat M."/>
            <person name="Ortet P."/>
            <person name="Marechal E."/>
            <person name="Cagnac O."/>
            <person name="Amato A."/>
        </authorList>
    </citation>
    <scope>NUCLEOTIDE SEQUENCE [LARGE SCALE GENOMIC DNA]</scope>
</reference>
<dbReference type="InParanoid" id="A0A2R5GWQ9"/>
<organism evidence="1 2">
    <name type="scientific">Hondaea fermentalgiana</name>
    <dbReference type="NCBI Taxonomy" id="2315210"/>
    <lineage>
        <taxon>Eukaryota</taxon>
        <taxon>Sar</taxon>
        <taxon>Stramenopiles</taxon>
        <taxon>Bigyra</taxon>
        <taxon>Labyrinthulomycetes</taxon>
        <taxon>Thraustochytrida</taxon>
        <taxon>Thraustochytriidae</taxon>
        <taxon>Hondaea</taxon>
    </lineage>
</organism>
<sequence length="212" mass="22902">MHGVVVQTGHEQVLVGGNAPDLRPDVDPQGLSAADLVPDADGLVAGPAAGDDLVAVEDDARDAARVALEGVQDGGRDQVNQEEAACVRPHGGQLALHGHRKGRLVVGHWKTHLAWGRETFLAQCCRSEAEIEGLQRGPSGAVVLHFETGGLEGVVAGRQGPKPVYKNLYMQSKGFRHEIIEHYKAMGFGWVDVVLLNRTLWTLFLWPKRSSQ</sequence>